<dbReference type="Proteomes" id="UP000694427">
    <property type="component" value="Unplaced"/>
</dbReference>
<organism evidence="2 3">
    <name type="scientific">Cyprinus carpio</name>
    <name type="common">Common carp</name>
    <dbReference type="NCBI Taxonomy" id="7962"/>
    <lineage>
        <taxon>Eukaryota</taxon>
        <taxon>Metazoa</taxon>
        <taxon>Chordata</taxon>
        <taxon>Craniata</taxon>
        <taxon>Vertebrata</taxon>
        <taxon>Euteleostomi</taxon>
        <taxon>Actinopterygii</taxon>
        <taxon>Neopterygii</taxon>
        <taxon>Teleostei</taxon>
        <taxon>Ostariophysi</taxon>
        <taxon>Cypriniformes</taxon>
        <taxon>Cyprinidae</taxon>
        <taxon>Cyprininae</taxon>
        <taxon>Cyprinus</taxon>
    </lineage>
</organism>
<dbReference type="Ensembl" id="ENSCCRT00010020287.1">
    <property type="protein sequence ID" value="ENSCCRP00010018587.1"/>
    <property type="gene ID" value="ENSCCRG00010007962.1"/>
</dbReference>
<evidence type="ECO:0000256" key="1">
    <source>
        <dbReference type="SAM" id="Coils"/>
    </source>
</evidence>
<name>A0A8C1IJU4_CYPCA</name>
<sequence>VLQSCLVFSSKTVDISVFRPLCKIRRDHFSPTKTTRVWICSLSFCMEPLQLYSTIPLYHYTNTSLPDSGMSEPQTAPDHDFPVTPATSVMAGEIAMSYDKLKKKVEELQHQLETVQLHDKIVSNNLQQGCQTQFLEGLSPAEFCSNPSPAHIPCSFQISLKDLIS</sequence>
<evidence type="ECO:0000313" key="3">
    <source>
        <dbReference type="Proteomes" id="UP000694427"/>
    </source>
</evidence>
<keyword evidence="1" id="KW-0175">Coiled coil</keyword>
<proteinExistence type="predicted"/>
<dbReference type="AlphaFoldDB" id="A0A8C1IJU4"/>
<keyword evidence="3" id="KW-1185">Reference proteome</keyword>
<evidence type="ECO:0000313" key="2">
    <source>
        <dbReference type="Ensembl" id="ENSCCRP00010018587.1"/>
    </source>
</evidence>
<feature type="coiled-coil region" evidence="1">
    <location>
        <begin position="91"/>
        <end position="118"/>
    </location>
</feature>
<reference evidence="2" key="1">
    <citation type="submission" date="2025-08" db="UniProtKB">
        <authorList>
            <consortium name="Ensembl"/>
        </authorList>
    </citation>
    <scope>IDENTIFICATION</scope>
</reference>
<protein>
    <submittedName>
        <fullName evidence="2">Uncharacterized protein</fullName>
    </submittedName>
</protein>
<reference evidence="2" key="2">
    <citation type="submission" date="2025-09" db="UniProtKB">
        <authorList>
            <consortium name="Ensembl"/>
        </authorList>
    </citation>
    <scope>IDENTIFICATION</scope>
</reference>
<accession>A0A8C1IJU4</accession>